<dbReference type="PROSITE" id="PS52050">
    <property type="entry name" value="WYL"/>
    <property type="match status" value="1"/>
</dbReference>
<dbReference type="EMBL" id="JAGGLB010000060">
    <property type="protein sequence ID" value="MBP1996904.1"/>
    <property type="molecule type" value="Genomic_DNA"/>
</dbReference>
<dbReference type="GO" id="GO:0003677">
    <property type="term" value="F:DNA binding"/>
    <property type="evidence" value="ECO:0007669"/>
    <property type="project" value="UniProtKB-KW"/>
</dbReference>
<dbReference type="InterPro" id="IPR026881">
    <property type="entry name" value="WYL_dom"/>
</dbReference>
<dbReference type="InterPro" id="IPR013196">
    <property type="entry name" value="HTH_11"/>
</dbReference>
<evidence type="ECO:0000313" key="5">
    <source>
        <dbReference type="Proteomes" id="UP001519287"/>
    </source>
</evidence>
<evidence type="ECO:0000313" key="4">
    <source>
        <dbReference type="EMBL" id="MBP1996904.1"/>
    </source>
</evidence>
<organism evidence="4 5">
    <name type="scientific">Paenibacillus eucommiae</name>
    <dbReference type="NCBI Taxonomy" id="1355755"/>
    <lineage>
        <taxon>Bacteria</taxon>
        <taxon>Bacillati</taxon>
        <taxon>Bacillota</taxon>
        <taxon>Bacilli</taxon>
        <taxon>Bacillales</taxon>
        <taxon>Paenibacillaceae</taxon>
        <taxon>Paenibacillus</taxon>
    </lineage>
</organism>
<dbReference type="InterPro" id="IPR036388">
    <property type="entry name" value="WH-like_DNA-bd_sf"/>
</dbReference>
<keyword evidence="2" id="KW-0804">Transcription</keyword>
<dbReference type="InterPro" id="IPR051534">
    <property type="entry name" value="CBASS_pafABC_assoc_protein"/>
</dbReference>
<dbReference type="Pfam" id="PF08279">
    <property type="entry name" value="HTH_11"/>
    <property type="match status" value="1"/>
</dbReference>
<comment type="caution">
    <text evidence="4">The sequence shown here is derived from an EMBL/GenBank/DDBJ whole genome shotgun (WGS) entry which is preliminary data.</text>
</comment>
<dbReference type="Pfam" id="PF13280">
    <property type="entry name" value="WYL"/>
    <property type="match status" value="1"/>
</dbReference>
<dbReference type="PANTHER" id="PTHR34580:SF1">
    <property type="entry name" value="PROTEIN PAFC"/>
    <property type="match status" value="1"/>
</dbReference>
<keyword evidence="1" id="KW-0805">Transcription regulation</keyword>
<reference evidence="4 5" key="1">
    <citation type="submission" date="2021-03" db="EMBL/GenBank/DDBJ databases">
        <title>Genomic Encyclopedia of Type Strains, Phase IV (KMG-IV): sequencing the most valuable type-strain genomes for metagenomic binning, comparative biology and taxonomic classification.</title>
        <authorList>
            <person name="Goeker M."/>
        </authorList>
    </citation>
    <scope>NUCLEOTIDE SEQUENCE [LARGE SCALE GENOMIC DNA]</scope>
    <source>
        <strain evidence="4 5">DSM 26048</strain>
    </source>
</reference>
<dbReference type="SUPFAM" id="SSF46785">
    <property type="entry name" value="Winged helix' DNA-binding domain"/>
    <property type="match status" value="1"/>
</dbReference>
<evidence type="ECO:0000259" key="3">
    <source>
        <dbReference type="PROSITE" id="PS51000"/>
    </source>
</evidence>
<proteinExistence type="predicted"/>
<protein>
    <submittedName>
        <fullName evidence="4">DNA-binding transcriptional regulator YafY</fullName>
    </submittedName>
</protein>
<dbReference type="InterPro" id="IPR057727">
    <property type="entry name" value="WCX_dom"/>
</dbReference>
<dbReference type="PIRSF" id="PIRSF016838">
    <property type="entry name" value="PafC"/>
    <property type="match status" value="1"/>
</dbReference>
<dbReference type="Gene3D" id="1.10.10.10">
    <property type="entry name" value="Winged helix-like DNA-binding domain superfamily/Winged helix DNA-binding domain"/>
    <property type="match status" value="1"/>
</dbReference>
<dbReference type="InterPro" id="IPR001034">
    <property type="entry name" value="DeoR_HTH"/>
</dbReference>
<dbReference type="InterPro" id="IPR036390">
    <property type="entry name" value="WH_DNA-bd_sf"/>
</dbReference>
<dbReference type="Pfam" id="PF25583">
    <property type="entry name" value="WCX"/>
    <property type="match status" value="1"/>
</dbReference>
<accession>A0ABS4JAN0</accession>
<dbReference type="Proteomes" id="UP001519287">
    <property type="component" value="Unassembled WGS sequence"/>
</dbReference>
<keyword evidence="4" id="KW-0238">DNA-binding</keyword>
<dbReference type="PANTHER" id="PTHR34580">
    <property type="match status" value="1"/>
</dbReference>
<sequence>MKLERLMAITILLLNRKRVQAQELADRLEVSLRTIYRDLESLSLAGIPIVSYTGMEGGYEIMDSFRLDRQMLSFDELVTMFTALRGLQSTQALNHSNMDRLLDKVGALVSQAEKGRLADSDHIHIDFTPWKNSEAERNKYEALHKAIKDKMRIRFSYTDGLGGETERCIEPLGLALKGYAWYLHGYCLNREDYRTFKLSRIRGLQILTESFIRRDVELSKLNEPWKKRRTEKTVDAVLRFSGDAKVSAADYFDEHEMERMPDGSVIVRTQLPDGGKWIIGFLLQFRSDLLILEPAHIAAELKKMALEISALYLDSGERRQLE</sequence>
<feature type="domain" description="HTH deoR-type" evidence="3">
    <location>
        <begin position="2"/>
        <end position="57"/>
    </location>
</feature>
<name>A0ABS4JAN0_9BACL</name>
<dbReference type="PROSITE" id="PS51000">
    <property type="entry name" value="HTH_DEOR_2"/>
    <property type="match status" value="1"/>
</dbReference>
<dbReference type="InterPro" id="IPR028349">
    <property type="entry name" value="PafC-like"/>
</dbReference>
<evidence type="ECO:0000256" key="2">
    <source>
        <dbReference type="ARBA" id="ARBA00023163"/>
    </source>
</evidence>
<gene>
    <name evidence="4" type="ORF">J2Z66_008582</name>
</gene>
<evidence type="ECO:0000256" key="1">
    <source>
        <dbReference type="ARBA" id="ARBA00023015"/>
    </source>
</evidence>
<keyword evidence="5" id="KW-1185">Reference proteome</keyword>
<dbReference type="RefSeq" id="WP_209979752.1">
    <property type="nucleotide sequence ID" value="NZ_JAGGLB010000060.1"/>
</dbReference>